<evidence type="ECO:0000256" key="12">
    <source>
        <dbReference type="ARBA" id="ARBA00022777"/>
    </source>
</evidence>
<dbReference type="KEGG" id="rfo:REIFOR_03189"/>
<name>A0A2K8KU70_9GAMM</name>
<dbReference type="Gene3D" id="3.30.450.40">
    <property type="match status" value="1"/>
</dbReference>
<dbReference type="InterPro" id="IPR036637">
    <property type="entry name" value="Phosphohistidine_dom_sf"/>
</dbReference>
<dbReference type="GO" id="GO:0008965">
    <property type="term" value="F:phosphoenolpyruvate-protein phosphotransferase activity"/>
    <property type="evidence" value="ECO:0007669"/>
    <property type="project" value="UniProtKB-EC"/>
</dbReference>
<dbReference type="SMART" id="SM00065">
    <property type="entry name" value="GAF"/>
    <property type="match status" value="1"/>
</dbReference>
<evidence type="ECO:0000256" key="1">
    <source>
        <dbReference type="ARBA" id="ARBA00000683"/>
    </source>
</evidence>
<dbReference type="InterPro" id="IPR023151">
    <property type="entry name" value="PEP_util_CS"/>
</dbReference>
<dbReference type="InterPro" id="IPR040442">
    <property type="entry name" value="Pyrv_kinase-like_dom_sf"/>
</dbReference>
<keyword evidence="11" id="KW-0479">Metal-binding</keyword>
<comment type="catalytic activity">
    <reaction evidence="1">
        <text>L-histidyl-[protein] + phosphoenolpyruvate = N(pros)-phospho-L-histidyl-[protein] + pyruvate</text>
        <dbReference type="Rhea" id="RHEA:23880"/>
        <dbReference type="Rhea" id="RHEA-COMP:9745"/>
        <dbReference type="Rhea" id="RHEA-COMP:9746"/>
        <dbReference type="ChEBI" id="CHEBI:15361"/>
        <dbReference type="ChEBI" id="CHEBI:29979"/>
        <dbReference type="ChEBI" id="CHEBI:58702"/>
        <dbReference type="ChEBI" id="CHEBI:64837"/>
        <dbReference type="EC" id="2.7.3.9"/>
    </reaction>
</comment>
<dbReference type="NCBIfam" id="TIGR01417">
    <property type="entry name" value="PTS_I_fam"/>
    <property type="match status" value="1"/>
</dbReference>
<accession>A0A2K8KU70</accession>
<keyword evidence="6" id="KW-0813">Transport</keyword>
<dbReference type="InterPro" id="IPR015813">
    <property type="entry name" value="Pyrv/PenolPyrv_kinase-like_dom"/>
</dbReference>
<dbReference type="Pfam" id="PF05524">
    <property type="entry name" value="PEP-utilisers_N"/>
    <property type="match status" value="1"/>
</dbReference>
<evidence type="ECO:0000259" key="14">
    <source>
        <dbReference type="SMART" id="SM00065"/>
    </source>
</evidence>
<dbReference type="GO" id="GO:0005737">
    <property type="term" value="C:cytoplasm"/>
    <property type="evidence" value="ECO:0007669"/>
    <property type="project" value="UniProtKB-SubCell"/>
</dbReference>
<keyword evidence="8" id="KW-0762">Sugar transport</keyword>
<dbReference type="OrthoDB" id="9765468at2"/>
<dbReference type="GO" id="GO:0046872">
    <property type="term" value="F:metal ion binding"/>
    <property type="evidence" value="ECO:0007669"/>
    <property type="project" value="UniProtKB-KW"/>
</dbReference>
<evidence type="ECO:0000256" key="8">
    <source>
        <dbReference type="ARBA" id="ARBA00022597"/>
    </source>
</evidence>
<keyword evidence="10" id="KW-0598">Phosphotransferase system</keyword>
<comment type="cofactor">
    <cofactor evidence="2">
        <name>Mg(2+)</name>
        <dbReference type="ChEBI" id="CHEBI:18420"/>
    </cofactor>
</comment>
<evidence type="ECO:0000256" key="2">
    <source>
        <dbReference type="ARBA" id="ARBA00001946"/>
    </source>
</evidence>
<dbReference type="Pfam" id="PF02896">
    <property type="entry name" value="PEP-utilizers_C"/>
    <property type="match status" value="1"/>
</dbReference>
<dbReference type="SUPFAM" id="SSF52009">
    <property type="entry name" value="Phosphohistidine domain"/>
    <property type="match status" value="1"/>
</dbReference>
<feature type="domain" description="GAF" evidence="14">
    <location>
        <begin position="20"/>
        <end position="167"/>
    </location>
</feature>
<dbReference type="InterPro" id="IPR029016">
    <property type="entry name" value="GAF-like_dom_sf"/>
</dbReference>
<dbReference type="SUPFAM" id="SSF47831">
    <property type="entry name" value="Enzyme I of the PEP:sugar phosphotransferase system HPr-binding (sub)domain"/>
    <property type="match status" value="1"/>
</dbReference>
<organism evidence="15 16">
    <name type="scientific">Reinekea forsetii</name>
    <dbReference type="NCBI Taxonomy" id="1336806"/>
    <lineage>
        <taxon>Bacteria</taxon>
        <taxon>Pseudomonadati</taxon>
        <taxon>Pseudomonadota</taxon>
        <taxon>Gammaproteobacteria</taxon>
        <taxon>Oceanospirillales</taxon>
        <taxon>Saccharospirillaceae</taxon>
        <taxon>Reinekea</taxon>
    </lineage>
</organism>
<evidence type="ECO:0000313" key="16">
    <source>
        <dbReference type="Proteomes" id="UP000229757"/>
    </source>
</evidence>
<evidence type="ECO:0000256" key="7">
    <source>
        <dbReference type="ARBA" id="ARBA00022490"/>
    </source>
</evidence>
<dbReference type="PANTHER" id="PTHR46244:SF1">
    <property type="entry name" value="PHOSPHOENOLPYRUVATE-DEPENDENT PHOSPHOTRANSFERASE SYSTEM"/>
    <property type="match status" value="1"/>
</dbReference>
<evidence type="ECO:0000313" key="15">
    <source>
        <dbReference type="EMBL" id="ATX78295.1"/>
    </source>
</evidence>
<evidence type="ECO:0000256" key="13">
    <source>
        <dbReference type="ARBA" id="ARBA00022842"/>
    </source>
</evidence>
<dbReference type="InterPro" id="IPR008279">
    <property type="entry name" value="PEP-util_enz_mobile_dom"/>
</dbReference>
<dbReference type="PRINTS" id="PR01736">
    <property type="entry name" value="PHPHTRNFRASE"/>
</dbReference>
<evidence type="ECO:0000256" key="11">
    <source>
        <dbReference type="ARBA" id="ARBA00022723"/>
    </source>
</evidence>
<protein>
    <recommendedName>
        <fullName evidence="5">phosphoenolpyruvate--protein phosphotransferase</fullName>
        <ecNumber evidence="5">2.7.3.9</ecNumber>
    </recommendedName>
</protein>
<dbReference type="PANTHER" id="PTHR46244">
    <property type="entry name" value="PHOSPHOENOLPYRUVATE-PROTEIN PHOSPHOTRANSFERASE"/>
    <property type="match status" value="1"/>
</dbReference>
<keyword evidence="7" id="KW-0963">Cytoplasm</keyword>
<dbReference type="NCBIfam" id="NF008283">
    <property type="entry name" value="PRK11061.1"/>
    <property type="match status" value="1"/>
</dbReference>
<keyword evidence="12" id="KW-0418">Kinase</keyword>
<dbReference type="Pfam" id="PF00391">
    <property type="entry name" value="PEP-utilizers"/>
    <property type="match status" value="1"/>
</dbReference>
<dbReference type="GO" id="GO:0016301">
    <property type="term" value="F:kinase activity"/>
    <property type="evidence" value="ECO:0007669"/>
    <property type="project" value="UniProtKB-KW"/>
</dbReference>
<dbReference type="RefSeq" id="WP_100258493.1">
    <property type="nucleotide sequence ID" value="NZ_CP011797.1"/>
</dbReference>
<evidence type="ECO:0000256" key="10">
    <source>
        <dbReference type="ARBA" id="ARBA00022683"/>
    </source>
</evidence>
<evidence type="ECO:0000256" key="6">
    <source>
        <dbReference type="ARBA" id="ARBA00022448"/>
    </source>
</evidence>
<dbReference type="Proteomes" id="UP000229757">
    <property type="component" value="Chromosome"/>
</dbReference>
<keyword evidence="13" id="KW-0460">Magnesium</keyword>
<dbReference type="PROSITE" id="PS00742">
    <property type="entry name" value="PEP_ENZYMES_2"/>
    <property type="match status" value="1"/>
</dbReference>
<dbReference type="EMBL" id="CP011797">
    <property type="protein sequence ID" value="ATX78295.1"/>
    <property type="molecule type" value="Genomic_DNA"/>
</dbReference>
<dbReference type="InterPro" id="IPR008731">
    <property type="entry name" value="PTS_EIN"/>
</dbReference>
<evidence type="ECO:0000256" key="9">
    <source>
        <dbReference type="ARBA" id="ARBA00022679"/>
    </source>
</evidence>
<dbReference type="InterPro" id="IPR003018">
    <property type="entry name" value="GAF"/>
</dbReference>
<dbReference type="SUPFAM" id="SSF55781">
    <property type="entry name" value="GAF domain-like"/>
    <property type="match status" value="1"/>
</dbReference>
<dbReference type="AlphaFoldDB" id="A0A2K8KU70"/>
<dbReference type="GO" id="GO:0009401">
    <property type="term" value="P:phosphoenolpyruvate-dependent sugar phosphotransferase system"/>
    <property type="evidence" value="ECO:0007669"/>
    <property type="project" value="UniProtKB-KW"/>
</dbReference>
<dbReference type="InterPro" id="IPR050499">
    <property type="entry name" value="PEP-utilizing_PTS_enzyme"/>
</dbReference>
<dbReference type="EC" id="2.7.3.9" evidence="5"/>
<reference evidence="15 16" key="1">
    <citation type="journal article" date="2017" name="Environ. Microbiol.">
        <title>Genomic and physiological analyses of 'Reinekea forsetii' reveal a versatile opportunistic lifestyle during spring algae blooms.</title>
        <authorList>
            <person name="Avci B."/>
            <person name="Hahnke R.L."/>
            <person name="Chafee M."/>
            <person name="Fischer T."/>
            <person name="Gruber-Vodicka H."/>
            <person name="Tegetmeyer H.E."/>
            <person name="Harder J."/>
            <person name="Fuchs B.M."/>
            <person name="Amann R.I."/>
            <person name="Teeling H."/>
        </authorList>
    </citation>
    <scope>NUCLEOTIDE SEQUENCE [LARGE SCALE GENOMIC DNA]</scope>
    <source>
        <strain evidence="15 16">Hel1_31_D35</strain>
    </source>
</reference>
<dbReference type="InterPro" id="IPR036618">
    <property type="entry name" value="PtsI_HPr-bd_sf"/>
</dbReference>
<keyword evidence="15" id="KW-0670">Pyruvate</keyword>
<gene>
    <name evidence="15" type="ORF">REIFOR_03189</name>
</gene>
<dbReference type="InterPro" id="IPR000121">
    <property type="entry name" value="PEP_util_C"/>
</dbReference>
<evidence type="ECO:0000256" key="3">
    <source>
        <dbReference type="ARBA" id="ARBA00004496"/>
    </source>
</evidence>
<dbReference type="InterPro" id="IPR006318">
    <property type="entry name" value="PTS_EI-like"/>
</dbReference>
<dbReference type="SUPFAM" id="SSF51621">
    <property type="entry name" value="Phosphoenolpyruvate/pyruvate domain"/>
    <property type="match status" value="1"/>
</dbReference>
<keyword evidence="9 15" id="KW-0808">Transferase</keyword>
<dbReference type="Pfam" id="PF01590">
    <property type="entry name" value="GAF"/>
    <property type="match status" value="1"/>
</dbReference>
<proteinExistence type="inferred from homology"/>
<comment type="subcellular location">
    <subcellularLocation>
        <location evidence="3">Cytoplasm</location>
    </subcellularLocation>
</comment>
<evidence type="ECO:0000256" key="4">
    <source>
        <dbReference type="ARBA" id="ARBA00007837"/>
    </source>
</evidence>
<sequence>MADLLNLLRKVVDAVTGARDLKLALGRLASMVRHGMAVDACTVFLWDPNVERYVLMATEGLSAAGIGKVNLTKNEGMIGLVGKREEPLNLANSALHPNYHHVPTIGEDEFHGLLAVPIIHNRRLLGVFSVQRRAIKRFNDEEEAFLVTLSAQLAGIIAHAEATGTLSGMDLMGGQAQNDIRFSGVACASGVAIGRAHVVTPAITLDSIRYTTTDDISAELARFDKAIEAVQQELSNSRDRLKNELRPEELALFDVYAGIIDDQAVAGTVREKISLGESAPSALADTMRGYVQHFEAMEDTYLRERASDMRDLGQRILSRLVEEQADRRIPMGSILLGEEISATVFGLLPPGNVAAIVCTQGSANSHLAILARALDIPTVLGAQDIPWQELDGKELVVDGYRGHVYFQLSVERRAYFEDLLHDEKVRVSGLDALTGLPGETTDGVAIDLLVNTGLQTDIIRSQESGADGVGLFRTEIPFMMLGRFPSEEEQAKIYRSQLEAFHPRPVTMRTLDIGGDKSLDYFPIKEDNPFLGWRGLRVTLDHPEIFIVQVRAMLRASLNLDNLRIMLPMVTSVGEVEESLALIHRAVYELNDEGVHVETPQVGVMIEVPSAVYLVNEFISLVDFLSVGSNDLTQYILAVDRNNPRVAGIYDSMHPAVLKALKIIVAAGNAANMEISVCGELAGDPLGAVALVGLGYRSLSMSSANLLRVKSVLRQIDSGWAESVSNDLLKLDDPKVIRSTLQLALQQTGVPLTSLGLLPSHS</sequence>
<comment type="similarity">
    <text evidence="4">Belongs to the PEP-utilizing enzyme family.</text>
</comment>
<dbReference type="Gene3D" id="1.10.274.10">
    <property type="entry name" value="PtsI, HPr-binding domain"/>
    <property type="match status" value="1"/>
</dbReference>
<evidence type="ECO:0000256" key="5">
    <source>
        <dbReference type="ARBA" id="ARBA00012232"/>
    </source>
</evidence>
<keyword evidence="16" id="KW-1185">Reference proteome</keyword>
<dbReference type="Gene3D" id="3.20.20.60">
    <property type="entry name" value="Phosphoenolpyruvate-binding domains"/>
    <property type="match status" value="1"/>
</dbReference>
<dbReference type="Gene3D" id="3.50.30.10">
    <property type="entry name" value="Phosphohistidine domain"/>
    <property type="match status" value="1"/>
</dbReference>